<accession>A0A0P6XL91</accession>
<sequence>MDSKGNIHVIWEDIYSGFMYIQYKEGMWTIPESVFFPFLPLSSDQSNRTTNNLPVFVANGKGLIHAFWLDSRGVLYHSYVIESSFNQSASWLPRQALSESVTKFNVISDDQGNIHLAYVKSSSSSFERSGIVYRKQMNGIWQTPIQIFESNYFRRLTSAEANVQVESVNTETGQRVYLFWDNQPSNSVLGAFSDDGGRTWSDYYQVDGPSSQRETERFIQVRSSAKDKNIMLVWKSDQLGQSCTQYYQYSQDGGLTWQEKQPIIHSLNGCVSDYDVIAGENGLFLMSSQLMGLKYFSIWNGEDWSEPGQQAILDNYIDPSNYNLVTFSSNRLLMLGGNQIAVVASSSDNQFPGDIWWLTRNLGEIDDWKGVGTNWTTFNRITAPKAPLLDTSIAEDDKGRFHFISVADSSSAETLIDREIFYSRWEEGEWSVHTGVISSPEGDAGAASVDVAKNNQLGLVWSDTRGENLFFSHASADRALSSSAWSTPIKISHSASTVNNPQIIITDQNVYFIVYSSPLNTGRGIYLVRSDDGGETWQSEKTIAEGEENQWLRVGNPKVASSDGLNVFALWKVYPFIDNENYTELYYSSSNDSGTTWAVPQKVDEGQIFDHTILSDGFGNIHRYWRKVVGSTTQLIHNYSGNQGVRWVVSPAISLMNLPIDESTRLAVSKAGNVSLIQVNEDLNVGNWGINSWDWVDGKWLVGSSNSIRLQGNEKITDLAVAINPKSQKQIVLLFSSPTNFRSTENEYSFYSTFRDVENLKELPEAETIEVTIVPTVAAQPTIFTATPTAVDLSEYSTNTPAEANTLPGIIIGVVGGMIVVGLFLYLQFRPKKP</sequence>
<dbReference type="STRING" id="1134406.ADN00_00490"/>
<feature type="transmembrane region" description="Helical" evidence="1">
    <location>
        <begin position="807"/>
        <end position="827"/>
    </location>
</feature>
<evidence type="ECO:0000256" key="1">
    <source>
        <dbReference type="SAM" id="Phobius"/>
    </source>
</evidence>
<dbReference type="InterPro" id="IPR036278">
    <property type="entry name" value="Sialidase_sf"/>
</dbReference>
<dbReference type="CDD" id="cd15482">
    <property type="entry name" value="Sialidase_non-viral"/>
    <property type="match status" value="2"/>
</dbReference>
<evidence type="ECO:0000313" key="2">
    <source>
        <dbReference type="EMBL" id="KPL81049.1"/>
    </source>
</evidence>
<evidence type="ECO:0008006" key="4">
    <source>
        <dbReference type="Google" id="ProtNLM"/>
    </source>
</evidence>
<reference evidence="2 3" key="1">
    <citation type="submission" date="2015-07" db="EMBL/GenBank/DDBJ databases">
        <title>Genome sequence of Ornatilinea apprima DSM 23815.</title>
        <authorList>
            <person name="Hemp J."/>
            <person name="Ward L.M."/>
            <person name="Pace L.A."/>
            <person name="Fischer W.W."/>
        </authorList>
    </citation>
    <scope>NUCLEOTIDE SEQUENCE [LARGE SCALE GENOMIC DNA]</scope>
    <source>
        <strain evidence="2 3">P3M-1</strain>
    </source>
</reference>
<keyword evidence="1" id="KW-1133">Transmembrane helix</keyword>
<dbReference type="SUPFAM" id="SSF50939">
    <property type="entry name" value="Sialidases"/>
    <property type="match status" value="2"/>
</dbReference>
<dbReference type="Gene3D" id="2.120.10.10">
    <property type="match status" value="2"/>
</dbReference>
<keyword evidence="1" id="KW-0472">Membrane</keyword>
<dbReference type="Proteomes" id="UP000050417">
    <property type="component" value="Unassembled WGS sequence"/>
</dbReference>
<organism evidence="2 3">
    <name type="scientific">Ornatilinea apprima</name>
    <dbReference type="NCBI Taxonomy" id="1134406"/>
    <lineage>
        <taxon>Bacteria</taxon>
        <taxon>Bacillati</taxon>
        <taxon>Chloroflexota</taxon>
        <taxon>Anaerolineae</taxon>
        <taxon>Anaerolineales</taxon>
        <taxon>Anaerolineaceae</taxon>
        <taxon>Ornatilinea</taxon>
    </lineage>
</organism>
<gene>
    <name evidence="2" type="ORF">ADN00_00490</name>
</gene>
<dbReference type="AlphaFoldDB" id="A0A0P6XL91"/>
<dbReference type="EMBL" id="LGCL01000002">
    <property type="protein sequence ID" value="KPL81049.1"/>
    <property type="molecule type" value="Genomic_DNA"/>
</dbReference>
<keyword evidence="3" id="KW-1185">Reference proteome</keyword>
<keyword evidence="1" id="KW-0812">Transmembrane</keyword>
<proteinExistence type="predicted"/>
<name>A0A0P6XL91_9CHLR</name>
<evidence type="ECO:0000313" key="3">
    <source>
        <dbReference type="Proteomes" id="UP000050417"/>
    </source>
</evidence>
<protein>
    <recommendedName>
        <fullName evidence="4">Sialidase domain-containing protein</fullName>
    </recommendedName>
</protein>
<comment type="caution">
    <text evidence="2">The sequence shown here is derived from an EMBL/GenBank/DDBJ whole genome shotgun (WGS) entry which is preliminary data.</text>
</comment>